<gene>
    <name evidence="1" type="ORF">DJ58_4277</name>
</gene>
<organism evidence="1 2">
    <name type="scientific">Yersinia frederiksenii ATCC 33641</name>
    <dbReference type="NCBI Taxonomy" id="349966"/>
    <lineage>
        <taxon>Bacteria</taxon>
        <taxon>Pseudomonadati</taxon>
        <taxon>Pseudomonadota</taxon>
        <taxon>Gammaproteobacteria</taxon>
        <taxon>Enterobacterales</taxon>
        <taxon>Yersiniaceae</taxon>
        <taxon>Yersinia</taxon>
    </lineage>
</organism>
<protein>
    <submittedName>
        <fullName evidence="1">Uncharacterized protein</fullName>
    </submittedName>
</protein>
<name>A0ABR4VWA1_YERFR</name>
<sequence length="86" mass="9516">MTTFITQPQTGDFLLAGQRINVVSFTQTIMQASDKQVVGRRQVGAIATGFRPLNQWGRWLARNFRGLCRDRVAQIPVSIIAANAAL</sequence>
<reference evidence="1 2" key="1">
    <citation type="submission" date="2014-07" db="EMBL/GenBank/DDBJ databases">
        <authorList>
            <person name="Bishop-Lilly K.A."/>
            <person name="Broomall S.M."/>
            <person name="Chain P.S."/>
            <person name="Chertkov O."/>
            <person name="Coyne S.R."/>
            <person name="Daligault H.E."/>
            <person name="Davenport K.W."/>
            <person name="Erkkila T."/>
            <person name="Frey K.G."/>
            <person name="Gibbons H.S."/>
            <person name="Gu W."/>
            <person name="Jaissle J."/>
            <person name="Johnson S.L."/>
            <person name="Koroleva G.I."/>
            <person name="Ladner J.T."/>
            <person name="Lo C.-C."/>
            <person name="Minogue T.D."/>
            <person name="Munk C."/>
            <person name="Palacios G.F."/>
            <person name="Redden C.L."/>
            <person name="Rosenzweig C.N."/>
            <person name="Scholz M.B."/>
            <person name="Teshima H."/>
            <person name="Xu Y."/>
        </authorList>
    </citation>
    <scope>NUCLEOTIDE SEQUENCE [LARGE SCALE GENOMIC DNA]</scope>
    <source>
        <strain evidence="1 2">ATCC 33641</strain>
    </source>
</reference>
<evidence type="ECO:0000313" key="2">
    <source>
        <dbReference type="Proteomes" id="UP000029430"/>
    </source>
</evidence>
<keyword evidence="2" id="KW-1185">Reference proteome</keyword>
<accession>A0ABR4VWA1</accession>
<comment type="caution">
    <text evidence="1">The sequence shown here is derived from an EMBL/GenBank/DDBJ whole genome shotgun (WGS) entry which is preliminary data.</text>
</comment>
<proteinExistence type="predicted"/>
<dbReference type="Proteomes" id="UP000029430">
    <property type="component" value="Unassembled WGS sequence"/>
</dbReference>
<dbReference type="EMBL" id="JPPS01000010">
    <property type="protein sequence ID" value="KGA43665.1"/>
    <property type="molecule type" value="Genomic_DNA"/>
</dbReference>
<evidence type="ECO:0000313" key="1">
    <source>
        <dbReference type="EMBL" id="KGA43665.1"/>
    </source>
</evidence>